<dbReference type="SUPFAM" id="SSF52540">
    <property type="entry name" value="P-loop containing nucleoside triphosphate hydrolases"/>
    <property type="match status" value="1"/>
</dbReference>
<evidence type="ECO:0000259" key="3">
    <source>
        <dbReference type="PROSITE" id="PS50893"/>
    </source>
</evidence>
<dbReference type="RefSeq" id="WP_069128240.1">
    <property type="nucleotide sequence ID" value="NZ_MARB01000033.1"/>
</dbReference>
<dbReference type="Gene3D" id="3.40.50.300">
    <property type="entry name" value="P-loop containing nucleotide triphosphate hydrolases"/>
    <property type="match status" value="1"/>
</dbReference>
<proteinExistence type="predicted"/>
<keyword evidence="1" id="KW-0547">Nucleotide-binding</keyword>
<dbReference type="CDD" id="cd00267">
    <property type="entry name" value="ABC_ATPase"/>
    <property type="match status" value="1"/>
</dbReference>
<dbReference type="SMART" id="SM00382">
    <property type="entry name" value="AAA"/>
    <property type="match status" value="1"/>
</dbReference>
<dbReference type="PROSITE" id="PS50893">
    <property type="entry name" value="ABC_TRANSPORTER_2"/>
    <property type="match status" value="1"/>
</dbReference>
<dbReference type="OrthoDB" id="4408248at2"/>
<dbReference type="EMBL" id="MARB01000033">
    <property type="protein sequence ID" value="ODJ85875.1"/>
    <property type="molecule type" value="Genomic_DNA"/>
</dbReference>
<keyword evidence="5" id="KW-1185">Reference proteome</keyword>
<dbReference type="AlphaFoldDB" id="A0A7Z0VHV3"/>
<reference evidence="4 5" key="1">
    <citation type="submission" date="2016-06" db="EMBL/GenBank/DDBJ databases">
        <title>Genome sequence of endosymbiont of Candidatus Endolucinida thiodiazotropha.</title>
        <authorList>
            <person name="Poehlein A."/>
            <person name="Koenig S."/>
            <person name="Heiden S.E."/>
            <person name="Thuermer A."/>
            <person name="Voget S."/>
            <person name="Daniel R."/>
            <person name="Markert S."/>
            <person name="Gros O."/>
            <person name="Schweder T."/>
        </authorList>
    </citation>
    <scope>NUCLEOTIDE SEQUENCE [LARGE SCALE GENOMIC DNA]</scope>
    <source>
        <strain evidence="4 5">COS</strain>
    </source>
</reference>
<accession>A0A7Z0VHV3</accession>
<feature type="domain" description="ABC transporter" evidence="3">
    <location>
        <begin position="1"/>
        <end position="197"/>
    </location>
</feature>
<organism evidence="4 5">
    <name type="scientific">Candidatus Thiodiazotropha endolucinida</name>
    <dbReference type="NCBI Taxonomy" id="1655433"/>
    <lineage>
        <taxon>Bacteria</taxon>
        <taxon>Pseudomonadati</taxon>
        <taxon>Pseudomonadota</taxon>
        <taxon>Gammaproteobacteria</taxon>
        <taxon>Chromatiales</taxon>
        <taxon>Sedimenticolaceae</taxon>
        <taxon>Candidatus Thiodiazotropha</taxon>
    </lineage>
</organism>
<evidence type="ECO:0000313" key="4">
    <source>
        <dbReference type="EMBL" id="ODJ85875.1"/>
    </source>
</evidence>
<dbReference type="PROSITE" id="PS00211">
    <property type="entry name" value="ABC_TRANSPORTER_1"/>
    <property type="match status" value="1"/>
</dbReference>
<dbReference type="InterPro" id="IPR003593">
    <property type="entry name" value="AAA+_ATPase"/>
</dbReference>
<dbReference type="InterPro" id="IPR017871">
    <property type="entry name" value="ABC_transporter-like_CS"/>
</dbReference>
<dbReference type="InterPro" id="IPR027417">
    <property type="entry name" value="P-loop_NTPase"/>
</dbReference>
<comment type="caution">
    <text evidence="4">The sequence shown here is derived from an EMBL/GenBank/DDBJ whole genome shotgun (WGS) entry which is preliminary data.</text>
</comment>
<evidence type="ECO:0000256" key="2">
    <source>
        <dbReference type="ARBA" id="ARBA00022840"/>
    </source>
</evidence>
<dbReference type="PANTHER" id="PTHR43119:SF1">
    <property type="entry name" value="ABC TRANSPORTER DOMAIN-CONTAINING PROTEIN"/>
    <property type="match status" value="1"/>
</dbReference>
<sequence length="198" mass="22369">MGSLTLKQFQSPLLEPIELYIPAGHCTTLSGPSGSGKSRLLRALADLDPHQGEAWLDEQEMASFSGPAWRREVGLLPAESAWWKDRVGDHFPHVDNALLSLLDLPPNAMQWEISRLSSGERQRLALARLLGNMPQVLLLDEPTANLDQNNIDRVEELIAEWRRQHKTAVLWVSHDPDQQRRVGEESRHIADGRLQVIR</sequence>
<dbReference type="Pfam" id="PF00005">
    <property type="entry name" value="ABC_tran"/>
    <property type="match status" value="1"/>
</dbReference>
<dbReference type="GO" id="GO:0016887">
    <property type="term" value="F:ATP hydrolysis activity"/>
    <property type="evidence" value="ECO:0007669"/>
    <property type="project" value="InterPro"/>
</dbReference>
<gene>
    <name evidence="4" type="primary">ybbL</name>
    <name evidence="4" type="ORF">CODIS_39260</name>
</gene>
<dbReference type="Proteomes" id="UP000094769">
    <property type="component" value="Unassembled WGS sequence"/>
</dbReference>
<evidence type="ECO:0000256" key="1">
    <source>
        <dbReference type="ARBA" id="ARBA00022741"/>
    </source>
</evidence>
<dbReference type="GO" id="GO:0005524">
    <property type="term" value="F:ATP binding"/>
    <property type="evidence" value="ECO:0007669"/>
    <property type="project" value="UniProtKB-KW"/>
</dbReference>
<dbReference type="PANTHER" id="PTHR43119">
    <property type="entry name" value="ABC TRANSPORT PROTEIN ATP-BINDING COMPONENT-RELATED"/>
    <property type="match status" value="1"/>
</dbReference>
<protein>
    <submittedName>
        <fullName evidence="4">Putative ABC transporter ATP-binding protein YbbL</fullName>
    </submittedName>
</protein>
<dbReference type="InterPro" id="IPR003439">
    <property type="entry name" value="ABC_transporter-like_ATP-bd"/>
</dbReference>
<evidence type="ECO:0000313" key="5">
    <source>
        <dbReference type="Proteomes" id="UP000094769"/>
    </source>
</evidence>
<name>A0A7Z0VHV3_9GAMM</name>
<keyword evidence="2 4" id="KW-0067">ATP-binding</keyword>